<feature type="transmembrane region" description="Helical" evidence="2">
    <location>
        <begin position="590"/>
        <end position="616"/>
    </location>
</feature>
<evidence type="ECO:0000313" key="5">
    <source>
        <dbReference type="Proteomes" id="UP001177003"/>
    </source>
</evidence>
<dbReference type="InterPro" id="IPR002110">
    <property type="entry name" value="Ankyrin_rpt"/>
</dbReference>
<dbReference type="PANTHER" id="PTHR24177">
    <property type="entry name" value="CASKIN"/>
    <property type="match status" value="1"/>
</dbReference>
<name>A0AA35ZG16_LACSI</name>
<feature type="domain" description="PGG" evidence="3">
    <location>
        <begin position="501"/>
        <end position="613"/>
    </location>
</feature>
<feature type="transmembrane region" description="Helical" evidence="2">
    <location>
        <begin position="508"/>
        <end position="527"/>
    </location>
</feature>
<dbReference type="Pfam" id="PF13962">
    <property type="entry name" value="PGG"/>
    <property type="match status" value="1"/>
</dbReference>
<keyword evidence="5" id="KW-1185">Reference proteome</keyword>
<dbReference type="AlphaFoldDB" id="A0AA35ZG16"/>
<keyword evidence="2" id="KW-0812">Transmembrane</keyword>
<dbReference type="PANTHER" id="PTHR24177:SF362">
    <property type="entry name" value="ANKYRIN REPEAT-CONTAINING DOMAIN, PGG DOMAIN PROTEIN-RELATED"/>
    <property type="match status" value="1"/>
</dbReference>
<organism evidence="4 5">
    <name type="scientific">Lactuca saligna</name>
    <name type="common">Willowleaf lettuce</name>
    <dbReference type="NCBI Taxonomy" id="75948"/>
    <lineage>
        <taxon>Eukaryota</taxon>
        <taxon>Viridiplantae</taxon>
        <taxon>Streptophyta</taxon>
        <taxon>Embryophyta</taxon>
        <taxon>Tracheophyta</taxon>
        <taxon>Spermatophyta</taxon>
        <taxon>Magnoliopsida</taxon>
        <taxon>eudicotyledons</taxon>
        <taxon>Gunneridae</taxon>
        <taxon>Pentapetalae</taxon>
        <taxon>asterids</taxon>
        <taxon>campanulids</taxon>
        <taxon>Asterales</taxon>
        <taxon>Asteraceae</taxon>
        <taxon>Cichorioideae</taxon>
        <taxon>Cichorieae</taxon>
        <taxon>Lactucinae</taxon>
        <taxon>Lactuca</taxon>
    </lineage>
</organism>
<feature type="compositionally biased region" description="Pro residues" evidence="1">
    <location>
        <begin position="1"/>
        <end position="12"/>
    </location>
</feature>
<dbReference type="Proteomes" id="UP001177003">
    <property type="component" value="Chromosome 6"/>
</dbReference>
<dbReference type="SMART" id="SM00248">
    <property type="entry name" value="ANK"/>
    <property type="match status" value="4"/>
</dbReference>
<keyword evidence="2" id="KW-0472">Membrane</keyword>
<reference evidence="4" key="1">
    <citation type="submission" date="2023-04" db="EMBL/GenBank/DDBJ databases">
        <authorList>
            <person name="Vijverberg K."/>
            <person name="Xiong W."/>
            <person name="Schranz E."/>
        </authorList>
    </citation>
    <scope>NUCLEOTIDE SEQUENCE</scope>
</reference>
<sequence>MNPPRPLPPPSPSTHQQQLHLQHQQQNQVMVQIPQQPPPHSNTQPQPGLPPTHPNTQPQPGLPPTQPNTHLPTLPENLPRLELINGSREEYINIGVPLYEASIKGDWKAAEAILETRPELVRSAITENFETPLHIAASARSTKSVEEFVKNLVTKMEVKDLELQNKSSNTALSLAATAGNVETAKIMVKKNKAVLAIPGSQGMMPLYVAALFARDKMVRYLYYEIPNSMLGDFWKDENRGWVVQKCVEADLFDVALKILNDYPKLTSNKRLLRDILVVLAKKTDAFKEKKPQIILGTIKSIFAVFHMKLGPDERESDALQLLKIIWKQVVIMPKNDIDDIIRGPPATIEERKKKNTHYPSRVLFIAAKMGNIKFISELIRSYPDLIWKVDEKGISMFHKAVKHRQEKIYNLLYEIGSMKDLITPIKDNVGNNMLHLVGKSAKTNRFQNVSGVALQMQRELLWFEEVKQIIPPSYRQKKNLAGEEPHDIFTKSHSKLVEKGEEWMKDTAAQCMVVATLIATIVFAAGFTLPGGYDQNNGLPMFGPRSALVVFVIADAISLIFSSTSVLIFLSILTSRYAERDFLESLPKKLMFGLGTLFLSIVTMMIAFGSSFFLLYHKNQKWIPYMVAGFAAIPVILFAFLQSRLLLDVFYSSYRSRYLFKPKKHTLYD</sequence>
<feature type="transmembrane region" description="Helical" evidence="2">
    <location>
        <begin position="193"/>
        <end position="213"/>
    </location>
</feature>
<feature type="compositionally biased region" description="Low complexity" evidence="1">
    <location>
        <begin position="13"/>
        <end position="34"/>
    </location>
</feature>
<evidence type="ECO:0000256" key="2">
    <source>
        <dbReference type="SAM" id="Phobius"/>
    </source>
</evidence>
<gene>
    <name evidence="4" type="ORF">LSALG_LOCUS31059</name>
</gene>
<dbReference type="Gene3D" id="1.25.40.20">
    <property type="entry name" value="Ankyrin repeat-containing domain"/>
    <property type="match status" value="2"/>
</dbReference>
<dbReference type="SUPFAM" id="SSF48403">
    <property type="entry name" value="Ankyrin repeat"/>
    <property type="match status" value="2"/>
</dbReference>
<dbReference type="InterPro" id="IPR036770">
    <property type="entry name" value="Ankyrin_rpt-contain_sf"/>
</dbReference>
<feature type="transmembrane region" description="Helical" evidence="2">
    <location>
        <begin position="547"/>
        <end position="570"/>
    </location>
</feature>
<keyword evidence="2" id="KW-1133">Transmembrane helix</keyword>
<feature type="transmembrane region" description="Helical" evidence="2">
    <location>
        <begin position="622"/>
        <end position="647"/>
    </location>
</feature>
<dbReference type="InterPro" id="IPR026961">
    <property type="entry name" value="PGG_dom"/>
</dbReference>
<dbReference type="EMBL" id="OX465082">
    <property type="protein sequence ID" value="CAI9291951.1"/>
    <property type="molecule type" value="Genomic_DNA"/>
</dbReference>
<protein>
    <recommendedName>
        <fullName evidence="3">PGG domain-containing protein</fullName>
    </recommendedName>
</protein>
<proteinExistence type="predicted"/>
<evidence type="ECO:0000313" key="4">
    <source>
        <dbReference type="EMBL" id="CAI9291951.1"/>
    </source>
</evidence>
<dbReference type="Pfam" id="PF12796">
    <property type="entry name" value="Ank_2"/>
    <property type="match status" value="1"/>
</dbReference>
<evidence type="ECO:0000259" key="3">
    <source>
        <dbReference type="Pfam" id="PF13962"/>
    </source>
</evidence>
<feature type="region of interest" description="Disordered" evidence="1">
    <location>
        <begin position="1"/>
        <end position="75"/>
    </location>
</feature>
<accession>A0AA35ZG16</accession>
<dbReference type="GO" id="GO:0016020">
    <property type="term" value="C:membrane"/>
    <property type="evidence" value="ECO:0007669"/>
    <property type="project" value="TreeGrafter"/>
</dbReference>
<evidence type="ECO:0000256" key="1">
    <source>
        <dbReference type="SAM" id="MobiDB-lite"/>
    </source>
</evidence>